<evidence type="ECO:0000259" key="1">
    <source>
        <dbReference type="Pfam" id="PF01844"/>
    </source>
</evidence>
<dbReference type="CDD" id="cd00085">
    <property type="entry name" value="HNHc"/>
    <property type="match status" value="1"/>
</dbReference>
<dbReference type="GO" id="GO:0004519">
    <property type="term" value="F:endonuclease activity"/>
    <property type="evidence" value="ECO:0007669"/>
    <property type="project" value="InterPro"/>
</dbReference>
<accession>A0A100JLU3</accession>
<dbReference type="Proteomes" id="UP000067448">
    <property type="component" value="Unassembled WGS sequence"/>
</dbReference>
<protein>
    <recommendedName>
        <fullName evidence="1">HNH domain-containing protein</fullName>
    </recommendedName>
</protein>
<evidence type="ECO:0000313" key="2">
    <source>
        <dbReference type="EMBL" id="GAQ61906.1"/>
    </source>
</evidence>
<dbReference type="AlphaFoldDB" id="A0A100JLU3"/>
<organism evidence="2 3">
    <name type="scientific">Streptomyces scabiei</name>
    <dbReference type="NCBI Taxonomy" id="1930"/>
    <lineage>
        <taxon>Bacteria</taxon>
        <taxon>Bacillati</taxon>
        <taxon>Actinomycetota</taxon>
        <taxon>Actinomycetes</taxon>
        <taxon>Kitasatosporales</taxon>
        <taxon>Streptomycetaceae</taxon>
        <taxon>Streptomyces</taxon>
    </lineage>
</organism>
<dbReference type="EMBL" id="BCMM01000008">
    <property type="protein sequence ID" value="GAQ61906.1"/>
    <property type="molecule type" value="Genomic_DNA"/>
</dbReference>
<name>A0A100JLU3_STRSC</name>
<evidence type="ECO:0000313" key="3">
    <source>
        <dbReference type="Proteomes" id="UP000067448"/>
    </source>
</evidence>
<dbReference type="InterPro" id="IPR002711">
    <property type="entry name" value="HNH"/>
</dbReference>
<gene>
    <name evidence="2" type="ORF">SsS58_02260</name>
</gene>
<sequence length="102" mass="10745">MADRAELTSYEYRQLRARILAASDVCIMCGHGGSDAVDHIHPVARGGARLDPGNLAPIHGTAGCAACGRRCNNDKGDKLLSEVKRLVTSVDWYAGPDAAGLP</sequence>
<dbReference type="RefSeq" id="WP_059079758.1">
    <property type="nucleotide sequence ID" value="NZ_BCMM01000008.1"/>
</dbReference>
<dbReference type="Gene3D" id="1.10.30.50">
    <property type="match status" value="1"/>
</dbReference>
<reference evidence="3" key="3">
    <citation type="submission" date="2016-02" db="EMBL/GenBank/DDBJ databases">
        <title>Draft genome of pathogenic Streptomyces sp. in Japan.</title>
        <authorList>
            <person name="Tomihama T."/>
            <person name="Ikenaga M."/>
            <person name="Sakai M."/>
            <person name="Okubo T."/>
            <person name="Ikeda S."/>
        </authorList>
    </citation>
    <scope>NUCLEOTIDE SEQUENCE [LARGE SCALE GENOMIC DNA]</scope>
    <source>
        <strain evidence="3">S58</strain>
    </source>
</reference>
<reference evidence="2 3" key="2">
    <citation type="journal article" date="2016" name="Genome Announc.">
        <title>Draft Genome Sequences of Streptomyces scabiei S58, Streptomyces turgidiscabies T45, and Streptomyces acidiscabies a10, the Pathogens of Potato Common Scab, Isolated in Japan.</title>
        <authorList>
            <person name="Tomihama T."/>
            <person name="Nishi Y."/>
            <person name="Sakai M."/>
            <person name="Ikenaga M."/>
            <person name="Okubo T."/>
            <person name="Ikeda S."/>
        </authorList>
    </citation>
    <scope>NUCLEOTIDE SEQUENCE [LARGE SCALE GENOMIC DNA]</scope>
    <source>
        <strain evidence="2 3">S58</strain>
    </source>
</reference>
<dbReference type="GO" id="GO:0003676">
    <property type="term" value="F:nucleic acid binding"/>
    <property type="evidence" value="ECO:0007669"/>
    <property type="project" value="InterPro"/>
</dbReference>
<proteinExistence type="predicted"/>
<dbReference type="Pfam" id="PF01844">
    <property type="entry name" value="HNH"/>
    <property type="match status" value="1"/>
</dbReference>
<reference evidence="3" key="1">
    <citation type="submission" date="2015-11" db="EMBL/GenBank/DDBJ databases">
        <authorList>
            <consortium name="Cross-ministerial Strategic Innovation Promotion Program (SIP) consortium"/>
            <person name="Tomihama T."/>
            <person name="Ikenaga M."/>
            <person name="Sakai M."/>
            <person name="Okubo T."/>
            <person name="Ikeda S."/>
        </authorList>
    </citation>
    <scope>NUCLEOTIDE SEQUENCE [LARGE SCALE GENOMIC DNA]</scope>
    <source>
        <strain evidence="3">S58</strain>
    </source>
</reference>
<dbReference type="GO" id="GO:0008270">
    <property type="term" value="F:zinc ion binding"/>
    <property type="evidence" value="ECO:0007669"/>
    <property type="project" value="InterPro"/>
</dbReference>
<dbReference type="InterPro" id="IPR003615">
    <property type="entry name" value="HNH_nuc"/>
</dbReference>
<comment type="caution">
    <text evidence="2">The sequence shown here is derived from an EMBL/GenBank/DDBJ whole genome shotgun (WGS) entry which is preliminary data.</text>
</comment>
<feature type="domain" description="HNH" evidence="1">
    <location>
        <begin position="26"/>
        <end position="59"/>
    </location>
</feature>